<evidence type="ECO:0000259" key="6">
    <source>
        <dbReference type="PROSITE" id="PS50968"/>
    </source>
</evidence>
<evidence type="ECO:0000256" key="4">
    <source>
        <dbReference type="RuleBase" id="RU003423"/>
    </source>
</evidence>
<gene>
    <name evidence="9" type="primary">LOC106821605</name>
</gene>
<dbReference type="Gene3D" id="3.30.559.10">
    <property type="entry name" value="Chloramphenicol acetyltransferase-like domain"/>
    <property type="match status" value="1"/>
</dbReference>
<dbReference type="Gene3D" id="4.10.320.10">
    <property type="entry name" value="E3-binding domain"/>
    <property type="match status" value="1"/>
</dbReference>
<evidence type="ECO:0000256" key="1">
    <source>
        <dbReference type="ARBA" id="ARBA00007317"/>
    </source>
</evidence>
<feature type="domain" description="Lipoyl-binding" evidence="6">
    <location>
        <begin position="47"/>
        <end position="123"/>
    </location>
</feature>
<sequence length="487" mass="51645">MASFMRMRASRLTGQKFALQWIGKQCGVSWGQKGRLHMTPVALGVAPTKLNMPALSPTMTEGTILKWLKKEGDTIEPGDVLCEIQTDKAVVSFDTEEEGVLAKIIVPDNTPNISIGTLIALMVEEGEDWKDVEVLRACNFLLHAVQTGQTLQTVRTVKIGPSVLRLLTEYGLSPTDLRPTGPHGILIKGDVLKHIAEKGLKPLPSEKLSVPTAASQAPPPTPTPVAPPPVAPPAVAPSLVAAPPRPAPSDGDFVDIPNTNMRSVIAKRLTQSKQTIPHVYTSMDCQLAGVMKLRRDFAADKVKISVNDIIIKAVAVALHSVPEANVIWNDATQSAQQASQADVSVAVATDSGLITPIVKDAGSLGLLEISSQVKDLAARAKEGKLQLQEFQGGTFTISNLGMYGISHFTAVINPPQCCILAVGGSRATVDADSGAPAAAMTVTLSSDARAVDDATAARFLDAFREVVENPFLMVSQPPPKAASFLDM</sequence>
<dbReference type="Gene3D" id="2.40.50.100">
    <property type="match status" value="1"/>
</dbReference>
<protein>
    <recommendedName>
        <fullName evidence="4">Dihydrolipoamide acetyltransferase component of pyruvate dehydrogenase complex</fullName>
        <ecNumber evidence="4">2.3.1.-</ecNumber>
    </recommendedName>
</protein>
<keyword evidence="2 4" id="KW-0450">Lipoyl</keyword>
<evidence type="ECO:0000256" key="2">
    <source>
        <dbReference type="ARBA" id="ARBA00022823"/>
    </source>
</evidence>
<dbReference type="Proteomes" id="UP000695022">
    <property type="component" value="Unplaced"/>
</dbReference>
<dbReference type="PANTHER" id="PTHR23151:SF90">
    <property type="entry name" value="DIHYDROLIPOYLLYSINE-RESIDUE ACETYLTRANSFERASE COMPONENT OF PYRUVATE DEHYDROGENASE COMPLEX, MITOCHONDRIAL-RELATED"/>
    <property type="match status" value="1"/>
</dbReference>
<dbReference type="InterPro" id="IPR001078">
    <property type="entry name" value="2-oxoacid_DH_actylTfrase"/>
</dbReference>
<dbReference type="SUPFAM" id="SSF52777">
    <property type="entry name" value="CoA-dependent acyltransferases"/>
    <property type="match status" value="1"/>
</dbReference>
<reference evidence="9" key="1">
    <citation type="submission" date="2025-08" db="UniProtKB">
        <authorList>
            <consortium name="RefSeq"/>
        </authorList>
    </citation>
    <scope>IDENTIFICATION</scope>
</reference>
<dbReference type="InterPro" id="IPR000089">
    <property type="entry name" value="Biotin_lipoyl"/>
</dbReference>
<dbReference type="InterPro" id="IPR023213">
    <property type="entry name" value="CAT-like_dom_sf"/>
</dbReference>
<dbReference type="Pfam" id="PF00364">
    <property type="entry name" value="Biotin_lipoyl"/>
    <property type="match status" value="1"/>
</dbReference>
<dbReference type="SUPFAM" id="SSF51230">
    <property type="entry name" value="Single hybrid motif"/>
    <property type="match status" value="1"/>
</dbReference>
<evidence type="ECO:0000256" key="3">
    <source>
        <dbReference type="ARBA" id="ARBA00022946"/>
    </source>
</evidence>
<organism evidence="8 9">
    <name type="scientific">Priapulus caudatus</name>
    <name type="common">Priapulid worm</name>
    <dbReference type="NCBI Taxonomy" id="37621"/>
    <lineage>
        <taxon>Eukaryota</taxon>
        <taxon>Metazoa</taxon>
        <taxon>Ecdysozoa</taxon>
        <taxon>Scalidophora</taxon>
        <taxon>Priapulida</taxon>
        <taxon>Priapulimorpha</taxon>
        <taxon>Priapulimorphida</taxon>
        <taxon>Priapulidae</taxon>
        <taxon>Priapulus</taxon>
    </lineage>
</organism>
<dbReference type="PROSITE" id="PS50968">
    <property type="entry name" value="BIOTINYL_LIPOYL"/>
    <property type="match status" value="1"/>
</dbReference>
<evidence type="ECO:0000313" key="8">
    <source>
        <dbReference type="Proteomes" id="UP000695022"/>
    </source>
</evidence>
<dbReference type="RefSeq" id="XP_014681973.1">
    <property type="nucleotide sequence ID" value="XM_014826487.1"/>
</dbReference>
<dbReference type="PROSITE" id="PS51826">
    <property type="entry name" value="PSBD"/>
    <property type="match status" value="1"/>
</dbReference>
<dbReference type="CDD" id="cd06849">
    <property type="entry name" value="lipoyl_domain"/>
    <property type="match status" value="1"/>
</dbReference>
<dbReference type="PROSITE" id="PS00189">
    <property type="entry name" value="LIPOYL"/>
    <property type="match status" value="1"/>
</dbReference>
<dbReference type="InterPro" id="IPR036625">
    <property type="entry name" value="E3-bd_dom_sf"/>
</dbReference>
<evidence type="ECO:0000256" key="5">
    <source>
        <dbReference type="SAM" id="MobiDB-lite"/>
    </source>
</evidence>
<keyword evidence="8" id="KW-1185">Reference proteome</keyword>
<dbReference type="GeneID" id="106821605"/>
<dbReference type="InterPro" id="IPR003016">
    <property type="entry name" value="2-oxoA_DH_lipoyl-BS"/>
</dbReference>
<comment type="similarity">
    <text evidence="1 4">Belongs to the 2-oxoacid dehydrogenase family.</text>
</comment>
<dbReference type="InterPro" id="IPR011053">
    <property type="entry name" value="Single_hybrid_motif"/>
</dbReference>
<keyword evidence="4" id="KW-0808">Transferase</keyword>
<dbReference type="InterPro" id="IPR045257">
    <property type="entry name" value="E2/Pdx1"/>
</dbReference>
<feature type="domain" description="Peripheral subunit-binding (PSBD)" evidence="7">
    <location>
        <begin position="158"/>
        <end position="195"/>
    </location>
</feature>
<feature type="compositionally biased region" description="Pro residues" evidence="5">
    <location>
        <begin position="217"/>
        <end position="235"/>
    </location>
</feature>
<proteinExistence type="inferred from homology"/>
<dbReference type="PANTHER" id="PTHR23151">
    <property type="entry name" value="DIHYDROLIPOAMIDE ACETYL/SUCCINYL-TRANSFERASE-RELATED"/>
    <property type="match status" value="1"/>
</dbReference>
<feature type="region of interest" description="Disordered" evidence="5">
    <location>
        <begin position="205"/>
        <end position="256"/>
    </location>
</feature>
<dbReference type="InterPro" id="IPR004167">
    <property type="entry name" value="PSBD"/>
</dbReference>
<dbReference type="Pfam" id="PF00198">
    <property type="entry name" value="2-oxoacid_dh"/>
    <property type="match status" value="1"/>
</dbReference>
<keyword evidence="4" id="KW-0012">Acyltransferase</keyword>
<evidence type="ECO:0000313" key="9">
    <source>
        <dbReference type="RefSeq" id="XP_014681973.1"/>
    </source>
</evidence>
<keyword evidence="3" id="KW-0809">Transit peptide</keyword>
<comment type="cofactor">
    <cofactor evidence="4">
        <name>(R)-lipoate</name>
        <dbReference type="ChEBI" id="CHEBI:83088"/>
    </cofactor>
</comment>
<name>A0ABM1FC02_PRICU</name>
<accession>A0ABM1FC02</accession>
<dbReference type="Pfam" id="PF02817">
    <property type="entry name" value="E3_binding"/>
    <property type="match status" value="1"/>
</dbReference>
<dbReference type="EC" id="2.3.1.-" evidence="4"/>
<dbReference type="SUPFAM" id="SSF47005">
    <property type="entry name" value="Peripheral subunit-binding domain of 2-oxo acid dehydrogenase complex"/>
    <property type="match status" value="1"/>
</dbReference>
<evidence type="ECO:0000259" key="7">
    <source>
        <dbReference type="PROSITE" id="PS51826"/>
    </source>
</evidence>